<protein>
    <recommendedName>
        <fullName evidence="8">Crp/Fnr family transcriptional regulator</fullName>
    </recommendedName>
</protein>
<dbReference type="PANTHER" id="PTHR24567:SF28">
    <property type="entry name" value="LISTERIOLYSIN REGULATORY PROTEIN"/>
    <property type="match status" value="1"/>
</dbReference>
<dbReference type="PANTHER" id="PTHR24567">
    <property type="entry name" value="CRP FAMILY TRANSCRIPTIONAL REGULATORY PROTEIN"/>
    <property type="match status" value="1"/>
</dbReference>
<feature type="domain" description="Cyclic nucleotide-binding" evidence="4">
    <location>
        <begin position="10"/>
        <end position="130"/>
    </location>
</feature>
<feature type="domain" description="HTH crp-type" evidence="5">
    <location>
        <begin position="144"/>
        <end position="217"/>
    </location>
</feature>
<dbReference type="SUPFAM" id="SSF51206">
    <property type="entry name" value="cAMP-binding domain-like"/>
    <property type="match status" value="1"/>
</dbReference>
<gene>
    <name evidence="6" type="ORF">CVT63_03440</name>
</gene>
<name>A0A2N3G6G3_9ACTN</name>
<keyword evidence="3" id="KW-0804">Transcription</keyword>
<evidence type="ECO:0000256" key="1">
    <source>
        <dbReference type="ARBA" id="ARBA00023015"/>
    </source>
</evidence>
<dbReference type="Pfam" id="PF00027">
    <property type="entry name" value="cNMP_binding"/>
    <property type="match status" value="1"/>
</dbReference>
<accession>A0A2N3G6G3</accession>
<dbReference type="CDD" id="cd00038">
    <property type="entry name" value="CAP_ED"/>
    <property type="match status" value="1"/>
</dbReference>
<comment type="caution">
    <text evidence="6">The sequence shown here is derived from an EMBL/GenBank/DDBJ whole genome shotgun (WGS) entry which is preliminary data.</text>
</comment>
<dbReference type="Gene3D" id="2.60.120.10">
    <property type="entry name" value="Jelly Rolls"/>
    <property type="match status" value="1"/>
</dbReference>
<dbReference type="InterPro" id="IPR014710">
    <property type="entry name" value="RmlC-like_jellyroll"/>
</dbReference>
<dbReference type="EMBL" id="PHEX01000022">
    <property type="protein sequence ID" value="PKQ28296.1"/>
    <property type="molecule type" value="Genomic_DNA"/>
</dbReference>
<dbReference type="SMART" id="SM00419">
    <property type="entry name" value="HTH_CRP"/>
    <property type="match status" value="1"/>
</dbReference>
<evidence type="ECO:0000256" key="2">
    <source>
        <dbReference type="ARBA" id="ARBA00023125"/>
    </source>
</evidence>
<sequence>MDKRDFLDEFIGHAKKDMQGELGEKFISTKLDRGQFLFFEGDATSALYLIESGVIEANVVRGDGKVYIFHFVFPGEVLGEGIAYGQNHHLFSAVTRKDAVAWRIAKNDLLRALEADHEFERYIMRVVGEKLDNSYVKTRCIAGERVERRITCILLKTMDESSEISEYPGKLDTPLTNRDISGLIGATEETVSRVMSRLKKKDIIGTRNKQLVVLDRDALIQYFESV</sequence>
<dbReference type="SMART" id="SM00100">
    <property type="entry name" value="cNMP"/>
    <property type="match status" value="1"/>
</dbReference>
<dbReference type="InterPro" id="IPR000595">
    <property type="entry name" value="cNMP-bd_dom"/>
</dbReference>
<evidence type="ECO:0000313" key="7">
    <source>
        <dbReference type="Proteomes" id="UP000233654"/>
    </source>
</evidence>
<dbReference type="Pfam" id="PF13545">
    <property type="entry name" value="HTH_Crp_2"/>
    <property type="match status" value="1"/>
</dbReference>
<organism evidence="6 7">
    <name type="scientific">Candidatus Anoxymicrobium japonicum</name>
    <dbReference type="NCBI Taxonomy" id="2013648"/>
    <lineage>
        <taxon>Bacteria</taxon>
        <taxon>Bacillati</taxon>
        <taxon>Actinomycetota</taxon>
        <taxon>Candidatus Geothermincolia</taxon>
        <taxon>Candidatus Geothermincolales</taxon>
        <taxon>Candidatus Anoxymicrobiaceae</taxon>
        <taxon>Candidatus Anoxymicrobium</taxon>
    </lineage>
</organism>
<dbReference type="PROSITE" id="PS51063">
    <property type="entry name" value="HTH_CRP_2"/>
    <property type="match status" value="1"/>
</dbReference>
<dbReference type="InterPro" id="IPR018490">
    <property type="entry name" value="cNMP-bd_dom_sf"/>
</dbReference>
<evidence type="ECO:0000313" key="6">
    <source>
        <dbReference type="EMBL" id="PKQ28296.1"/>
    </source>
</evidence>
<dbReference type="InterPro" id="IPR050397">
    <property type="entry name" value="Env_Response_Regulators"/>
</dbReference>
<evidence type="ECO:0008006" key="8">
    <source>
        <dbReference type="Google" id="ProtNLM"/>
    </source>
</evidence>
<dbReference type="GO" id="GO:0003700">
    <property type="term" value="F:DNA-binding transcription factor activity"/>
    <property type="evidence" value="ECO:0007669"/>
    <property type="project" value="TreeGrafter"/>
</dbReference>
<reference evidence="6 7" key="1">
    <citation type="journal article" date="2017" name="ISME J.">
        <title>Potential for microbial H2 and metal transformations associated with novel bacteria and archaea in deep terrestrial subsurface sediments.</title>
        <authorList>
            <person name="Hernsdorf A.W."/>
            <person name="Amano Y."/>
            <person name="Miyakawa K."/>
            <person name="Ise K."/>
            <person name="Suzuki Y."/>
            <person name="Anantharaman K."/>
            <person name="Probst A."/>
            <person name="Burstein D."/>
            <person name="Thomas B.C."/>
            <person name="Banfield J.F."/>
        </authorList>
    </citation>
    <scope>NUCLEOTIDE SEQUENCE [LARGE SCALE GENOMIC DNA]</scope>
    <source>
        <strain evidence="6">HGW-Actinobacteria-3</strain>
    </source>
</reference>
<dbReference type="InterPro" id="IPR012318">
    <property type="entry name" value="HTH_CRP"/>
</dbReference>
<keyword evidence="1" id="KW-0805">Transcription regulation</keyword>
<dbReference type="PROSITE" id="PS50042">
    <property type="entry name" value="CNMP_BINDING_3"/>
    <property type="match status" value="1"/>
</dbReference>
<dbReference type="PRINTS" id="PR00034">
    <property type="entry name" value="HTHCRP"/>
</dbReference>
<dbReference type="SUPFAM" id="SSF46785">
    <property type="entry name" value="Winged helix' DNA-binding domain"/>
    <property type="match status" value="1"/>
</dbReference>
<dbReference type="GO" id="GO:0003677">
    <property type="term" value="F:DNA binding"/>
    <property type="evidence" value="ECO:0007669"/>
    <property type="project" value="UniProtKB-KW"/>
</dbReference>
<proteinExistence type="predicted"/>
<evidence type="ECO:0000259" key="4">
    <source>
        <dbReference type="PROSITE" id="PS50042"/>
    </source>
</evidence>
<keyword evidence="2" id="KW-0238">DNA-binding</keyword>
<dbReference type="GO" id="GO:0005829">
    <property type="term" value="C:cytosol"/>
    <property type="evidence" value="ECO:0007669"/>
    <property type="project" value="TreeGrafter"/>
</dbReference>
<dbReference type="InterPro" id="IPR036390">
    <property type="entry name" value="WH_DNA-bd_sf"/>
</dbReference>
<evidence type="ECO:0000259" key="5">
    <source>
        <dbReference type="PROSITE" id="PS51063"/>
    </source>
</evidence>
<dbReference type="Proteomes" id="UP000233654">
    <property type="component" value="Unassembled WGS sequence"/>
</dbReference>
<evidence type="ECO:0000256" key="3">
    <source>
        <dbReference type="ARBA" id="ARBA00023163"/>
    </source>
</evidence>
<dbReference type="AlphaFoldDB" id="A0A2N3G6G3"/>